<dbReference type="EMBL" id="QXDC01000002">
    <property type="protein sequence ID" value="RIA47037.1"/>
    <property type="molecule type" value="Genomic_DNA"/>
</dbReference>
<dbReference type="Pfam" id="PF03710">
    <property type="entry name" value="GlnE"/>
    <property type="match status" value="2"/>
</dbReference>
<accession>A0A397PIQ0</accession>
<dbReference type="Gene3D" id="3.30.460.10">
    <property type="entry name" value="Beta Polymerase, domain 2"/>
    <property type="match status" value="2"/>
</dbReference>
<evidence type="ECO:0000313" key="10">
    <source>
        <dbReference type="Proteomes" id="UP000266568"/>
    </source>
</evidence>
<dbReference type="CDD" id="cd05401">
    <property type="entry name" value="NT_GlnE_GlnD_like"/>
    <property type="match status" value="2"/>
</dbReference>
<comment type="caution">
    <text evidence="9">The sequence shown here is derived from an EMBL/GenBank/DDBJ whole genome shotgun (WGS) entry which is preliminary data.</text>
</comment>
<evidence type="ECO:0000259" key="8">
    <source>
        <dbReference type="Pfam" id="PF08335"/>
    </source>
</evidence>
<dbReference type="AlphaFoldDB" id="A0A397PIQ0"/>
<evidence type="ECO:0000256" key="6">
    <source>
        <dbReference type="ARBA" id="ARBA00023268"/>
    </source>
</evidence>
<keyword evidence="9" id="KW-0436">Ligase</keyword>
<keyword evidence="10" id="KW-1185">Reference proteome</keyword>
<keyword evidence="6" id="KW-0511">Multifunctional enzyme</keyword>
<proteinExistence type="predicted"/>
<dbReference type="RefSeq" id="WP_119035057.1">
    <property type="nucleotide sequence ID" value="NZ_QXDC01000002.1"/>
</dbReference>
<dbReference type="SUPFAM" id="SSF81301">
    <property type="entry name" value="Nucleotidyltransferase"/>
    <property type="match status" value="2"/>
</dbReference>
<dbReference type="GO" id="GO:0016874">
    <property type="term" value="F:ligase activity"/>
    <property type="evidence" value="ECO:0007669"/>
    <property type="project" value="UniProtKB-KW"/>
</dbReference>
<gene>
    <name evidence="9" type="ORF">DFR49_1602</name>
</gene>
<keyword evidence="2 9" id="KW-0548">Nucleotidyltransferase</keyword>
<dbReference type="InterPro" id="IPR005190">
    <property type="entry name" value="GlnE_rpt_dom"/>
</dbReference>
<evidence type="ECO:0000256" key="2">
    <source>
        <dbReference type="ARBA" id="ARBA00022695"/>
    </source>
</evidence>
<keyword evidence="4" id="KW-0067">ATP-binding</keyword>
<dbReference type="PANTHER" id="PTHR30621:SF0">
    <property type="entry name" value="BIFUNCTIONAL GLUTAMINE SYNTHETASE ADENYLYLTRANSFERASE_ADENYLYL-REMOVING ENZYME"/>
    <property type="match status" value="1"/>
</dbReference>
<dbReference type="PANTHER" id="PTHR30621">
    <property type="entry name" value="GLUTAMINE SYNTHETASE ADENYLYLTRANSFERASE"/>
    <property type="match status" value="1"/>
</dbReference>
<name>A0A397PIQ0_9SPHN</name>
<dbReference type="GO" id="GO:0000820">
    <property type="term" value="P:regulation of glutamine family amino acid metabolic process"/>
    <property type="evidence" value="ECO:0007669"/>
    <property type="project" value="TreeGrafter"/>
</dbReference>
<dbReference type="Gene3D" id="1.20.120.1510">
    <property type="match status" value="1"/>
</dbReference>
<evidence type="ECO:0000256" key="1">
    <source>
        <dbReference type="ARBA" id="ARBA00022679"/>
    </source>
</evidence>
<keyword evidence="3" id="KW-0547">Nucleotide-binding</keyword>
<organism evidence="9 10">
    <name type="scientific">Hephaestia caeni</name>
    <dbReference type="NCBI Taxonomy" id="645617"/>
    <lineage>
        <taxon>Bacteria</taxon>
        <taxon>Pseudomonadati</taxon>
        <taxon>Pseudomonadota</taxon>
        <taxon>Alphaproteobacteria</taxon>
        <taxon>Sphingomonadales</taxon>
        <taxon>Sphingomonadaceae</taxon>
        <taxon>Hephaestia</taxon>
    </lineage>
</organism>
<dbReference type="SUPFAM" id="SSF81593">
    <property type="entry name" value="Nucleotidyltransferase substrate binding subunit/domain"/>
    <property type="match status" value="2"/>
</dbReference>
<feature type="domain" description="Glutamate-ammonia ligase adenylyltransferase repeated" evidence="7">
    <location>
        <begin position="500"/>
        <end position="738"/>
    </location>
</feature>
<dbReference type="InterPro" id="IPR013546">
    <property type="entry name" value="PII_UdlTrfase/GS_AdlTrfase"/>
</dbReference>
<keyword evidence="1 9" id="KW-0808">Transferase</keyword>
<feature type="domain" description="Glutamate-ammonia ligase adenylyltransferase repeated" evidence="7">
    <location>
        <begin position="49"/>
        <end position="234"/>
    </location>
</feature>
<keyword evidence="5" id="KW-0460">Magnesium</keyword>
<reference evidence="9 10" key="1">
    <citation type="submission" date="2018-08" db="EMBL/GenBank/DDBJ databases">
        <title>Genomic Encyclopedia of Type Strains, Phase IV (KMG-IV): sequencing the most valuable type-strain genomes for metagenomic binning, comparative biology and taxonomic classification.</title>
        <authorList>
            <person name="Goeker M."/>
        </authorList>
    </citation>
    <scope>NUCLEOTIDE SEQUENCE [LARGE SCALE GENOMIC DNA]</scope>
    <source>
        <strain evidence="9 10">DSM 25527</strain>
    </source>
</reference>
<evidence type="ECO:0000256" key="4">
    <source>
        <dbReference type="ARBA" id="ARBA00022840"/>
    </source>
</evidence>
<dbReference type="InterPro" id="IPR023057">
    <property type="entry name" value="GlnE"/>
</dbReference>
<dbReference type="GO" id="GO:0005829">
    <property type="term" value="C:cytosol"/>
    <property type="evidence" value="ECO:0007669"/>
    <property type="project" value="TreeGrafter"/>
</dbReference>
<feature type="domain" description="PII-uridylyltransferase/Glutamine-synthetase adenylyltransferase" evidence="8">
    <location>
        <begin position="259"/>
        <end position="389"/>
    </location>
</feature>
<dbReference type="GO" id="GO:0008882">
    <property type="term" value="F:[glutamate-ammonia-ligase] adenylyltransferase activity"/>
    <property type="evidence" value="ECO:0007669"/>
    <property type="project" value="InterPro"/>
</dbReference>
<evidence type="ECO:0000313" key="9">
    <source>
        <dbReference type="EMBL" id="RIA47037.1"/>
    </source>
</evidence>
<evidence type="ECO:0000259" key="7">
    <source>
        <dbReference type="Pfam" id="PF03710"/>
    </source>
</evidence>
<dbReference type="GO" id="GO:0005524">
    <property type="term" value="F:ATP binding"/>
    <property type="evidence" value="ECO:0007669"/>
    <property type="project" value="UniProtKB-KW"/>
</dbReference>
<dbReference type="Pfam" id="PF08335">
    <property type="entry name" value="GlnD_UR_UTase"/>
    <property type="match status" value="1"/>
</dbReference>
<dbReference type="InterPro" id="IPR043519">
    <property type="entry name" value="NT_sf"/>
</dbReference>
<dbReference type="Proteomes" id="UP000266568">
    <property type="component" value="Unassembled WGS sequence"/>
</dbReference>
<dbReference type="Gene3D" id="1.20.120.330">
    <property type="entry name" value="Nucleotidyltransferases domain 2"/>
    <property type="match status" value="2"/>
</dbReference>
<sequence>MKASPAIVDAVGRARTHAPFLSLLLDREPALAAILGEGGWPGLEAARAEDDGQPVGTRLRIARRRLALLVAIGDLAGHFDLSAVTGALTGFADHALDLAIRTAIAERTPGAEPVGFAAIALGKQGSHELNYSSDIDPILLFDPETLPHRAREEPGEAAVRIARRALELLQARDADGYVLRVDLRLRPSPEATPIALPIGAALSYYESQALAWERAAFIRARACAGDIVLGERFLDGVRPFVWRRALDFGAIGEIMAISRRIRDHHAQGQAFGPGYDLKRGRGGIRECEFFAQIHQLIHGGRDPALRVPATRDALAALAGAGRIGADQARALIDSYTLFRTIEHRVQMVDDRQTHSLPTGDALDRVARLHGLPDGEALLDLLRPHVEATARIYDTLEADDDRVISRDPARVAERLGALGYPDPPEAAARIERWRAGTYPALRSPAARKALEDVLGGLVEALGEAPDANAALARLDTILSRLSSAINFFRLLEAQPALARLLGAILCHAPPLAEALGRRPELFDGLLDASALDPLPDVPALAAEMTAREAGDDYQVLLDRIRRVVGERRFALGTQIVAGVSDPIEVSAGYARVAEAAIEVGAAATVAEFVARHGRVPDSELVILSLGRLGGAALTHASDLDLIYVFTGDYAAESDGPKPLGAVHYYNRLAQRVSGALSVPTAAGPLYEIDTRLRPSGNQGPLTVSLDGFARYQRESAWTWEHMALTRVRPVFGSQGARAAVMAVVADVLAGDRPPRDIVADAKAMRDDMAAHKPPAGPLDAKLLPGGLVDLEFAVHVQQLVHRTGFDPHLGRAIDALAAAGLMPPAMRAAHDFLSRLLVTTRLLSPDAQPPAPATRALITRTLRLDSWDAVVATLDATRQEVRSCWQQIIGDA</sequence>
<evidence type="ECO:0000256" key="3">
    <source>
        <dbReference type="ARBA" id="ARBA00022741"/>
    </source>
</evidence>
<evidence type="ECO:0000256" key="5">
    <source>
        <dbReference type="ARBA" id="ARBA00022842"/>
    </source>
</evidence>
<protein>
    <submittedName>
        <fullName evidence="9">Glutamate-ammonia-ligase adenylyltransferase</fullName>
    </submittedName>
</protein>
<dbReference type="NCBIfam" id="NF010706">
    <property type="entry name" value="PRK14108.1"/>
    <property type="match status" value="1"/>
</dbReference>
<dbReference type="OrthoDB" id="9759366at2"/>